<feature type="chain" id="PRO_5042017667" description="DUF7371 domain-containing protein" evidence="2">
    <location>
        <begin position="22"/>
        <end position="1285"/>
    </location>
</feature>
<feature type="compositionally biased region" description="Polar residues" evidence="1">
    <location>
        <begin position="573"/>
        <end position="588"/>
    </location>
</feature>
<evidence type="ECO:0000259" key="3">
    <source>
        <dbReference type="Pfam" id="PF24086"/>
    </source>
</evidence>
<feature type="compositionally biased region" description="Polar residues" evidence="1">
    <location>
        <begin position="751"/>
        <end position="775"/>
    </location>
</feature>
<dbReference type="InterPro" id="IPR055795">
    <property type="entry name" value="DUF7371"/>
</dbReference>
<feature type="region of interest" description="Disordered" evidence="1">
    <location>
        <begin position="210"/>
        <end position="239"/>
    </location>
</feature>
<name>A0AAD9SJX5_PHOAM</name>
<proteinExistence type="predicted"/>
<feature type="compositionally biased region" description="Pro residues" evidence="1">
    <location>
        <begin position="856"/>
        <end position="917"/>
    </location>
</feature>
<feature type="region of interest" description="Disordered" evidence="1">
    <location>
        <begin position="382"/>
        <end position="408"/>
    </location>
</feature>
<keyword evidence="5" id="KW-1185">Reference proteome</keyword>
<reference evidence="4" key="1">
    <citation type="submission" date="2023-06" db="EMBL/GenBank/DDBJ databases">
        <authorList>
            <person name="Noh H."/>
        </authorList>
    </citation>
    <scope>NUCLEOTIDE SEQUENCE</scope>
    <source>
        <strain evidence="4">DUCC20226</strain>
    </source>
</reference>
<evidence type="ECO:0000256" key="1">
    <source>
        <dbReference type="SAM" id="MobiDB-lite"/>
    </source>
</evidence>
<feature type="compositionally biased region" description="Low complexity" evidence="1">
    <location>
        <begin position="951"/>
        <end position="972"/>
    </location>
</feature>
<dbReference type="Pfam" id="PF24086">
    <property type="entry name" value="DUF7371"/>
    <property type="match status" value="1"/>
</dbReference>
<dbReference type="EMBL" id="JAUJFL010000002">
    <property type="protein sequence ID" value="KAK2610293.1"/>
    <property type="molecule type" value="Genomic_DNA"/>
</dbReference>
<feature type="compositionally biased region" description="Low complexity" evidence="1">
    <location>
        <begin position="594"/>
        <end position="612"/>
    </location>
</feature>
<feature type="compositionally biased region" description="Low complexity" evidence="1">
    <location>
        <begin position="918"/>
        <end position="944"/>
    </location>
</feature>
<evidence type="ECO:0000313" key="4">
    <source>
        <dbReference type="EMBL" id="KAK2610293.1"/>
    </source>
</evidence>
<feature type="domain" description="DUF7371" evidence="3">
    <location>
        <begin position="1069"/>
        <end position="1260"/>
    </location>
</feature>
<sequence>MRIKASLRALVALASVPIAVALPQGDSATCAAETVFITVGAPAPSIAFGTTVMSMISTETVAVSTVTVYPESVSSGFSATPYSVPTAATSGTGPASESEAASGPGSIITTQTFTIPVGPAGSPFTGTVTLTEPCPDSGCGTTPSVPAGAPTAGPGLTTYFFTTTITSGYSPQVVETSTYTVIETAPTSSSSHSMVTASFTLTVGTVTATPTSRSIESTSTPVASAEPPPSSATTPPSVTLTAAPAPVSPTVFTVTLPGVPGSSAQVITITAATPVTGGPSTGTPVVITETTTLYSGTTEVPGPPPSPLVTSLVFTYTISEGSVPIATLTESTDFTYVASAGAVGTSFTTVSTVTTFSTATVLVSTGPSLSTSSVNSSFVPSVTTVTPEPPPSLPPSTSGLPSSAPFANSTTGASGIPGSFSTVSTNGTAAATSVIVSLNSTTVIAPFPTGNASSPSASETALPSSGIVTGSLTTVIINETAPATSAIIPANSTTLIAPLPTGNETSASISISAISSVGAITGVTTISISGSAAATSLIIIANSTTVFAPLPTGDTSLPPLPGSSTTPPPFPTDNGTTSVLPPSGTGASSPLPISESAPSNASESAPASTSTAVPLNSTTAASPVPTNVTASTATSIIVPLNSTTLALPLPTNGTASATSSVLVPLNTTTEILPLPTNGTSINGTSSTGPGPGSPLPTSETAPAPGNTTVPTPPLGNGTSASGAAPPPSTGNGTAPTAPPSAGTSEGGAAPTSVNGTVTASPSANVTSMSNGTAPTPSGPEATAPANTTVPSILPTGGPSSLANSSLPASPTANATSGPLPTSEPPLNTTTPLNSTAPTPTSNTTASGGPGQSAPPQSAPPQSAPPQGAPPQSAPPQGAPPSSGPPQSAPPQSAPPQGAPPQSAPPQSAPPQGAPPQGSPSQGAPSQGGPPQGAPSQGSPQGAPSQGPPQGAPSQGGPPQGAPSQGSPQGSPQGAPPQGGPSQGGPSQGGPLQGAPVQGAPLQSAPPHSVPPPFTTSEPARALSGPAQPDQALSTQINSVEGRSTLSSVIKARSEPTETAAPLCDDLVTQSNVVLDFDNLPGLHLAPGTDPEDIAPDPMYSPYRHFTWSEAFKIIPASAAPYKPSSGDLMLEVPIITKDDQQAKMGVGNLQANPCFRFDFAGLRVGCASKKAKCMFNITGLSWDDDSQTEMTVGSQMSSTRACARQMNCKLGSLVADATAGLSNLTSLLIDVTANDQPQKWWADDMAVTWTDTSCEAAICRSGVRDIYPKRGRSHGMTQIVKIGHP</sequence>
<gene>
    <name evidence="4" type="ORF">N8I77_003739</name>
</gene>
<feature type="region of interest" description="Disordered" evidence="1">
    <location>
        <begin position="671"/>
        <end position="1039"/>
    </location>
</feature>
<feature type="compositionally biased region" description="Low complexity" evidence="1">
    <location>
        <begin position="799"/>
        <end position="855"/>
    </location>
</feature>
<feature type="compositionally biased region" description="Polar residues" evidence="1">
    <location>
        <begin position="613"/>
        <end position="625"/>
    </location>
</feature>
<dbReference type="Proteomes" id="UP001265746">
    <property type="component" value="Unassembled WGS sequence"/>
</dbReference>
<protein>
    <recommendedName>
        <fullName evidence="3">DUF7371 domain-containing protein</fullName>
    </recommendedName>
</protein>
<feature type="compositionally biased region" description="Low complexity" evidence="1">
    <location>
        <begin position="675"/>
        <end position="688"/>
    </location>
</feature>
<feature type="compositionally biased region" description="Polar residues" evidence="1">
    <location>
        <begin position="1030"/>
        <end position="1039"/>
    </location>
</feature>
<evidence type="ECO:0000313" key="5">
    <source>
        <dbReference type="Proteomes" id="UP001265746"/>
    </source>
</evidence>
<feature type="signal peptide" evidence="2">
    <location>
        <begin position="1"/>
        <end position="21"/>
    </location>
</feature>
<evidence type="ECO:0000256" key="2">
    <source>
        <dbReference type="SAM" id="SignalP"/>
    </source>
</evidence>
<feature type="compositionally biased region" description="Gly residues" evidence="1">
    <location>
        <begin position="980"/>
        <end position="991"/>
    </location>
</feature>
<feature type="region of interest" description="Disordered" evidence="1">
    <location>
        <begin position="553"/>
        <end position="625"/>
    </location>
</feature>
<feature type="compositionally biased region" description="Pro residues" evidence="1">
    <location>
        <begin position="558"/>
        <end position="571"/>
    </location>
</feature>
<organism evidence="4 5">
    <name type="scientific">Phomopsis amygdali</name>
    <name type="common">Fusicoccum amygdali</name>
    <dbReference type="NCBI Taxonomy" id="1214568"/>
    <lineage>
        <taxon>Eukaryota</taxon>
        <taxon>Fungi</taxon>
        <taxon>Dikarya</taxon>
        <taxon>Ascomycota</taxon>
        <taxon>Pezizomycotina</taxon>
        <taxon>Sordariomycetes</taxon>
        <taxon>Sordariomycetidae</taxon>
        <taxon>Diaporthales</taxon>
        <taxon>Diaporthaceae</taxon>
        <taxon>Diaporthe</taxon>
    </lineage>
</organism>
<comment type="caution">
    <text evidence="4">The sequence shown here is derived from an EMBL/GenBank/DDBJ whole genome shotgun (WGS) entry which is preliminary data.</text>
</comment>
<accession>A0AAD9SJX5</accession>
<keyword evidence="2" id="KW-0732">Signal</keyword>